<feature type="region of interest" description="Disordered" evidence="1">
    <location>
        <begin position="1"/>
        <end position="30"/>
    </location>
</feature>
<protein>
    <submittedName>
        <fullName evidence="3">DUF427 domain-containing protein</fullName>
    </submittedName>
</protein>
<dbReference type="EMBL" id="RCZK01000007">
    <property type="protein sequence ID" value="TPG12147.1"/>
    <property type="molecule type" value="Genomic_DNA"/>
</dbReference>
<dbReference type="OrthoDB" id="9815163at2"/>
<dbReference type="Pfam" id="PF04248">
    <property type="entry name" value="NTP_transf_9"/>
    <property type="match status" value="1"/>
</dbReference>
<organism evidence="3 4">
    <name type="scientific">Sphingomonas oligophenolica</name>
    <dbReference type="NCBI Taxonomy" id="301154"/>
    <lineage>
        <taxon>Bacteria</taxon>
        <taxon>Pseudomonadati</taxon>
        <taxon>Pseudomonadota</taxon>
        <taxon>Alphaproteobacteria</taxon>
        <taxon>Sphingomonadales</taxon>
        <taxon>Sphingomonadaceae</taxon>
        <taxon>Sphingomonas</taxon>
    </lineage>
</organism>
<evidence type="ECO:0000313" key="3">
    <source>
        <dbReference type="EMBL" id="TPG12147.1"/>
    </source>
</evidence>
<dbReference type="InterPro" id="IPR038694">
    <property type="entry name" value="DUF427_sf"/>
</dbReference>
<dbReference type="PANTHER" id="PTHR43058:SF1">
    <property type="entry name" value="DUF427 DOMAIN-CONTAINING PROTEIN"/>
    <property type="match status" value="1"/>
</dbReference>
<comment type="caution">
    <text evidence="3">The sequence shown here is derived from an EMBL/GenBank/DDBJ whole genome shotgun (WGS) entry which is preliminary data.</text>
</comment>
<keyword evidence="4" id="KW-1185">Reference proteome</keyword>
<evidence type="ECO:0000256" key="1">
    <source>
        <dbReference type="SAM" id="MobiDB-lite"/>
    </source>
</evidence>
<gene>
    <name evidence="3" type="ORF">EAH84_10405</name>
</gene>
<feature type="domain" description="DUF427" evidence="2">
    <location>
        <begin position="51"/>
        <end position="141"/>
    </location>
</feature>
<evidence type="ECO:0000259" key="2">
    <source>
        <dbReference type="Pfam" id="PF04248"/>
    </source>
</evidence>
<dbReference type="PANTHER" id="PTHR43058">
    <property type="entry name" value="SLR0655 PROTEIN"/>
    <property type="match status" value="1"/>
</dbReference>
<proteinExistence type="predicted"/>
<feature type="compositionally biased region" description="Polar residues" evidence="1">
    <location>
        <begin position="1"/>
        <end position="10"/>
    </location>
</feature>
<dbReference type="AlphaFoldDB" id="A0A502CG50"/>
<name>A0A502CG50_9SPHN</name>
<dbReference type="Gene3D" id="2.170.150.40">
    <property type="entry name" value="Domain of unknown function (DUF427)"/>
    <property type="match status" value="1"/>
</dbReference>
<sequence length="183" mass="20308">MRSNIISPNTRPDRAAPTRPTVTPDPVLPGQESVWRYPRPPIAEVSARHLRIVHRDIVVADTHAAIRTLETSHPPTYYLPQRDIARDLLRASARRSWCEWKGEAVYWDLIVGGDVLADVAWSYPAPTRDFAALADHLAFYATPLDACLVDGAQVTPQPGGFYGGWITPDLAGPFKGIPGSRFW</sequence>
<evidence type="ECO:0000313" key="4">
    <source>
        <dbReference type="Proteomes" id="UP000318413"/>
    </source>
</evidence>
<reference evidence="3 4" key="1">
    <citation type="journal article" date="2019" name="Environ. Microbiol.">
        <title>Species interactions and distinct microbial communities in high Arctic permafrost affected cryosols are associated with the CH4 and CO2 gas fluxes.</title>
        <authorList>
            <person name="Altshuler I."/>
            <person name="Hamel J."/>
            <person name="Turney S."/>
            <person name="Magnuson E."/>
            <person name="Levesque R."/>
            <person name="Greer C."/>
            <person name="Whyte L.G."/>
        </authorList>
    </citation>
    <scope>NUCLEOTIDE SEQUENCE [LARGE SCALE GENOMIC DNA]</scope>
    <source>
        <strain evidence="3 4">S5.1</strain>
    </source>
</reference>
<dbReference type="InterPro" id="IPR007361">
    <property type="entry name" value="DUF427"/>
</dbReference>
<dbReference type="Proteomes" id="UP000318413">
    <property type="component" value="Unassembled WGS sequence"/>
</dbReference>
<accession>A0A502CG50</accession>